<evidence type="ECO:0000313" key="1">
    <source>
        <dbReference type="EMBL" id="KAL0577381.1"/>
    </source>
</evidence>
<gene>
    <name evidence="1" type="ORF">V5O48_004598</name>
</gene>
<proteinExistence type="predicted"/>
<protein>
    <submittedName>
        <fullName evidence="1">Uncharacterized protein</fullName>
    </submittedName>
</protein>
<accession>A0ABR3FPN0</accession>
<sequence>MGQVVWLIKRCALNLRKLVVDGPSSPHELRVCFLNCAFPRLEELQAAGGSIIPSAIWLHGMPHLIPPFLDRSNLFPRLRRMHLVYVREWVFSGGYQTIDFASFPSVDAARVSFCDFRAHEVAVSVGSLGVGNLKCLVIEDDGGSRVPFDEYDLEYANFHPNLLVLCSGVEFSDCRWAYLPREDRDFWSHPLGISEENREALTKEELVEHVKAESVVWFRS</sequence>
<comment type="caution">
    <text evidence="1">The sequence shown here is derived from an EMBL/GenBank/DDBJ whole genome shotgun (WGS) entry which is preliminary data.</text>
</comment>
<keyword evidence="2" id="KW-1185">Reference proteome</keyword>
<reference evidence="1 2" key="1">
    <citation type="submission" date="2024-02" db="EMBL/GenBank/DDBJ databases">
        <title>A draft genome for the cacao thread blight pathogen Marasmius crinis-equi.</title>
        <authorList>
            <person name="Cohen S.P."/>
            <person name="Baruah I.K."/>
            <person name="Amoako-Attah I."/>
            <person name="Bukari Y."/>
            <person name="Meinhardt L.W."/>
            <person name="Bailey B.A."/>
        </authorList>
    </citation>
    <scope>NUCLEOTIDE SEQUENCE [LARGE SCALE GENOMIC DNA]</scope>
    <source>
        <strain evidence="1 2">GH-76</strain>
    </source>
</reference>
<dbReference type="EMBL" id="JBAHYK010000160">
    <property type="protein sequence ID" value="KAL0577381.1"/>
    <property type="molecule type" value="Genomic_DNA"/>
</dbReference>
<dbReference type="Proteomes" id="UP001465976">
    <property type="component" value="Unassembled WGS sequence"/>
</dbReference>
<organism evidence="1 2">
    <name type="scientific">Marasmius crinis-equi</name>
    <dbReference type="NCBI Taxonomy" id="585013"/>
    <lineage>
        <taxon>Eukaryota</taxon>
        <taxon>Fungi</taxon>
        <taxon>Dikarya</taxon>
        <taxon>Basidiomycota</taxon>
        <taxon>Agaricomycotina</taxon>
        <taxon>Agaricomycetes</taxon>
        <taxon>Agaricomycetidae</taxon>
        <taxon>Agaricales</taxon>
        <taxon>Marasmiineae</taxon>
        <taxon>Marasmiaceae</taxon>
        <taxon>Marasmius</taxon>
    </lineage>
</organism>
<name>A0ABR3FPN0_9AGAR</name>
<evidence type="ECO:0000313" key="2">
    <source>
        <dbReference type="Proteomes" id="UP001465976"/>
    </source>
</evidence>